<dbReference type="AlphaFoldDB" id="A0A2T2XGL5"/>
<dbReference type="Proteomes" id="UP000242972">
    <property type="component" value="Unassembled WGS sequence"/>
</dbReference>
<dbReference type="PROSITE" id="PS51273">
    <property type="entry name" value="GATASE_TYPE_1"/>
    <property type="match status" value="1"/>
</dbReference>
<comment type="caution">
    <text evidence="1">The sequence shown here is derived from an EMBL/GenBank/DDBJ whole genome shotgun (WGS) entry which is preliminary data.</text>
</comment>
<dbReference type="GO" id="GO:0016811">
    <property type="term" value="F:hydrolase activity, acting on carbon-nitrogen (but not peptide) bonds, in linear amides"/>
    <property type="evidence" value="ECO:0007669"/>
    <property type="project" value="InterPro"/>
</dbReference>
<reference evidence="1 2" key="1">
    <citation type="journal article" date="2014" name="BMC Genomics">
        <title>Comparison of environmental and isolate Sulfobacillus genomes reveals diverse carbon, sulfur, nitrogen, and hydrogen metabolisms.</title>
        <authorList>
            <person name="Justice N.B."/>
            <person name="Norman A."/>
            <person name="Brown C.T."/>
            <person name="Singh A."/>
            <person name="Thomas B.C."/>
            <person name="Banfield J.F."/>
        </authorList>
    </citation>
    <scope>NUCLEOTIDE SEQUENCE [LARGE SCALE GENOMIC DNA]</scope>
    <source>
        <strain evidence="1">AMDSBA4</strain>
    </source>
</reference>
<evidence type="ECO:0000313" key="1">
    <source>
        <dbReference type="EMBL" id="PSR33606.1"/>
    </source>
</evidence>
<dbReference type="EMBL" id="PXYW01000018">
    <property type="protein sequence ID" value="PSR33606.1"/>
    <property type="molecule type" value="Genomic_DNA"/>
</dbReference>
<dbReference type="InterPro" id="IPR011697">
    <property type="entry name" value="Peptidase_C26"/>
</dbReference>
<dbReference type="CDD" id="cd01745">
    <property type="entry name" value="GATase1_2"/>
    <property type="match status" value="1"/>
</dbReference>
<name>A0A2T2XGL5_9FIRM</name>
<dbReference type="PANTHER" id="PTHR43235">
    <property type="entry name" value="GLUTAMINE AMIDOTRANSFERASE PB2B2.05-RELATED"/>
    <property type="match status" value="1"/>
</dbReference>
<evidence type="ECO:0000313" key="2">
    <source>
        <dbReference type="Proteomes" id="UP000242972"/>
    </source>
</evidence>
<dbReference type="PANTHER" id="PTHR43235:SF1">
    <property type="entry name" value="GLUTAMINE AMIDOTRANSFERASE PB2B2.05-RELATED"/>
    <property type="match status" value="1"/>
</dbReference>
<dbReference type="SUPFAM" id="SSF52317">
    <property type="entry name" value="Class I glutamine amidotransferase-like"/>
    <property type="match status" value="1"/>
</dbReference>
<accession>A0A2T2XGL5</accession>
<dbReference type="Pfam" id="PF07722">
    <property type="entry name" value="Peptidase_C26"/>
    <property type="match status" value="1"/>
</dbReference>
<organism evidence="1 2">
    <name type="scientific">Sulfobacillus benefaciens</name>
    <dbReference type="NCBI Taxonomy" id="453960"/>
    <lineage>
        <taxon>Bacteria</taxon>
        <taxon>Bacillati</taxon>
        <taxon>Bacillota</taxon>
        <taxon>Clostridia</taxon>
        <taxon>Eubacteriales</taxon>
        <taxon>Clostridiales Family XVII. Incertae Sedis</taxon>
        <taxon>Sulfobacillus</taxon>
    </lineage>
</organism>
<sequence length="231" mass="24964">MSRDEEFAIGARDWIRHVYLSAIIEAGGVPVPLPNEPTATLLLEMCHGLLLTGGGDFDPACYGEVNHGDSSGISVARDETELGLLQQAMDRGLPIFGICRGMQAIAVAKGGSLIQDVRHQMPDSVIMHSQDAPRGALTHRVIAVDDSLLKRLVSSSEFLVNSFHHQAIARVPEGMKIGAISEDQVVEAIESQDGRFILGVQWHPEDLADRESEAKSLFAAFVAAARQFQLG</sequence>
<dbReference type="InterPro" id="IPR044668">
    <property type="entry name" value="PuuD-like"/>
</dbReference>
<dbReference type="InterPro" id="IPR029062">
    <property type="entry name" value="Class_I_gatase-like"/>
</dbReference>
<dbReference type="GO" id="GO:0005829">
    <property type="term" value="C:cytosol"/>
    <property type="evidence" value="ECO:0007669"/>
    <property type="project" value="TreeGrafter"/>
</dbReference>
<proteinExistence type="predicted"/>
<dbReference type="Gene3D" id="3.40.50.880">
    <property type="match status" value="1"/>
</dbReference>
<gene>
    <name evidence="1" type="ORF">C7B46_09210</name>
</gene>
<protein>
    <submittedName>
        <fullName evidence="1">Peptidase C26</fullName>
    </submittedName>
</protein>